<dbReference type="Pfam" id="PF04773">
    <property type="entry name" value="FecR"/>
    <property type="match status" value="1"/>
</dbReference>
<name>A0A4V2F0P3_9BACT</name>
<gene>
    <name evidence="4" type="ORF">EV199_2726</name>
</gene>
<feature type="domain" description="FecR protein" evidence="2">
    <location>
        <begin position="191"/>
        <end position="284"/>
    </location>
</feature>
<feature type="transmembrane region" description="Helical" evidence="1">
    <location>
        <begin position="93"/>
        <end position="111"/>
    </location>
</feature>
<dbReference type="AlphaFoldDB" id="A0A4V2F0P3"/>
<dbReference type="Gene3D" id="2.60.120.1440">
    <property type="match status" value="1"/>
</dbReference>
<dbReference type="PANTHER" id="PTHR30273:SF2">
    <property type="entry name" value="PROTEIN FECR"/>
    <property type="match status" value="1"/>
</dbReference>
<protein>
    <submittedName>
        <fullName evidence="4">FecR family protein</fullName>
    </submittedName>
</protein>
<comment type="caution">
    <text evidence="4">The sequence shown here is derived from an EMBL/GenBank/DDBJ whole genome shotgun (WGS) entry which is preliminary data.</text>
</comment>
<sequence length="404" mass="44997">MTNEQFITLLLKFKQQQLTGEELDLFLKEASLPEREALLGEMLTDDLAAYTPGVSTDPEAAEKVWNKLSEARNNNEIPEAAPAKLYRLRNWKWAAAAVVIIAAVVWLRLMSGADHNSQMAKNETAAAIEPIQQSVVLTLSDGRTIQLDSAANGKLADEGATQVMKTANGELSYQVTDNKLAAAQETLFNSMSTPPGTQYHFTLPDGTRVWMNAASSISFPTAFTGKQRLVKIKGEVYFEAYQNKEQPFLVNVNDRGLVEVLGTSFNINAYNNEQAIKTTLLEGSLLVGNWLESDRAKDQVKLKPGEQALQKENNVPVVLKDVDKEKVMAWKTGIFNFNNASLQEVMRELARWYDIEVVYEKGVPELEFVGKISRKLTLQQVLNGLQGTGFKFRIEAGRKLVITH</sequence>
<dbReference type="Proteomes" id="UP000293874">
    <property type="component" value="Unassembled WGS sequence"/>
</dbReference>
<evidence type="ECO:0000313" key="4">
    <source>
        <dbReference type="EMBL" id="RZS70831.1"/>
    </source>
</evidence>
<dbReference type="InterPro" id="IPR006860">
    <property type="entry name" value="FecR"/>
</dbReference>
<accession>A0A4V2F0P3</accession>
<organism evidence="4 5">
    <name type="scientific">Pseudobacter ginsenosidimutans</name>
    <dbReference type="NCBI Taxonomy" id="661488"/>
    <lineage>
        <taxon>Bacteria</taxon>
        <taxon>Pseudomonadati</taxon>
        <taxon>Bacteroidota</taxon>
        <taxon>Chitinophagia</taxon>
        <taxon>Chitinophagales</taxon>
        <taxon>Chitinophagaceae</taxon>
        <taxon>Pseudobacter</taxon>
    </lineage>
</organism>
<dbReference type="InterPro" id="IPR012373">
    <property type="entry name" value="Ferrdict_sens_TM"/>
</dbReference>
<dbReference type="Gene3D" id="3.55.50.30">
    <property type="match status" value="1"/>
</dbReference>
<reference evidence="4 5" key="1">
    <citation type="submission" date="2019-02" db="EMBL/GenBank/DDBJ databases">
        <title>Genomic Encyclopedia of Type Strains, Phase IV (KMG-IV): sequencing the most valuable type-strain genomes for metagenomic binning, comparative biology and taxonomic classification.</title>
        <authorList>
            <person name="Goeker M."/>
        </authorList>
    </citation>
    <scope>NUCLEOTIDE SEQUENCE [LARGE SCALE GENOMIC DNA]</scope>
    <source>
        <strain evidence="4 5">DSM 18116</strain>
    </source>
</reference>
<dbReference type="InterPro" id="IPR032508">
    <property type="entry name" value="FecR_C"/>
</dbReference>
<feature type="domain" description="Protein FecR C-terminal" evidence="3">
    <location>
        <begin position="335"/>
        <end position="396"/>
    </location>
</feature>
<keyword evidence="5" id="KW-1185">Reference proteome</keyword>
<evidence type="ECO:0000256" key="1">
    <source>
        <dbReference type="SAM" id="Phobius"/>
    </source>
</evidence>
<dbReference type="OrthoDB" id="641696at2"/>
<dbReference type="Pfam" id="PF16344">
    <property type="entry name" value="FecR_C"/>
    <property type="match status" value="1"/>
</dbReference>
<evidence type="ECO:0000313" key="5">
    <source>
        <dbReference type="Proteomes" id="UP000293874"/>
    </source>
</evidence>
<keyword evidence="1" id="KW-0812">Transmembrane</keyword>
<keyword evidence="1" id="KW-0472">Membrane</keyword>
<dbReference type="EMBL" id="SGXA01000002">
    <property type="protein sequence ID" value="RZS70831.1"/>
    <property type="molecule type" value="Genomic_DNA"/>
</dbReference>
<dbReference type="PANTHER" id="PTHR30273">
    <property type="entry name" value="PERIPLASMIC SIGNAL SENSOR AND SIGMA FACTOR ACTIVATOR FECR-RELATED"/>
    <property type="match status" value="1"/>
</dbReference>
<evidence type="ECO:0000259" key="2">
    <source>
        <dbReference type="Pfam" id="PF04773"/>
    </source>
</evidence>
<keyword evidence="1" id="KW-1133">Transmembrane helix</keyword>
<dbReference type="GO" id="GO:0016989">
    <property type="term" value="F:sigma factor antagonist activity"/>
    <property type="evidence" value="ECO:0007669"/>
    <property type="project" value="TreeGrafter"/>
</dbReference>
<evidence type="ECO:0000259" key="3">
    <source>
        <dbReference type="Pfam" id="PF16344"/>
    </source>
</evidence>
<proteinExistence type="predicted"/>
<dbReference type="RefSeq" id="WP_130541386.1">
    <property type="nucleotide sequence ID" value="NZ_CP042431.1"/>
</dbReference>